<evidence type="ECO:0000313" key="2">
    <source>
        <dbReference type="Proteomes" id="UP001341840"/>
    </source>
</evidence>
<gene>
    <name evidence="1" type="ORF">PIB30_073593</name>
</gene>
<accession>A0ABU6UNW6</accession>
<protein>
    <submittedName>
        <fullName evidence="1">Uncharacterized protein</fullName>
    </submittedName>
</protein>
<sequence length="148" mass="16043">MAAEEAPLTACLSPSSRSHSLRPSLSLIATTICPSLPSTATWQPFLAGAVFSLLFFPCEPEEWNCLCFNALLRAQRIMRWILPKAMIWVGAKDYGSKGPGPERCPAIPGPLNSANCHGNCETRSGDPEHPHFDWLFGCQGCPCGLSKP</sequence>
<comment type="caution">
    <text evidence="1">The sequence shown here is derived from an EMBL/GenBank/DDBJ whole genome shotgun (WGS) entry which is preliminary data.</text>
</comment>
<dbReference type="Proteomes" id="UP001341840">
    <property type="component" value="Unassembled WGS sequence"/>
</dbReference>
<name>A0ABU6UNW6_9FABA</name>
<organism evidence="1 2">
    <name type="scientific">Stylosanthes scabra</name>
    <dbReference type="NCBI Taxonomy" id="79078"/>
    <lineage>
        <taxon>Eukaryota</taxon>
        <taxon>Viridiplantae</taxon>
        <taxon>Streptophyta</taxon>
        <taxon>Embryophyta</taxon>
        <taxon>Tracheophyta</taxon>
        <taxon>Spermatophyta</taxon>
        <taxon>Magnoliopsida</taxon>
        <taxon>eudicotyledons</taxon>
        <taxon>Gunneridae</taxon>
        <taxon>Pentapetalae</taxon>
        <taxon>rosids</taxon>
        <taxon>fabids</taxon>
        <taxon>Fabales</taxon>
        <taxon>Fabaceae</taxon>
        <taxon>Papilionoideae</taxon>
        <taxon>50 kb inversion clade</taxon>
        <taxon>dalbergioids sensu lato</taxon>
        <taxon>Dalbergieae</taxon>
        <taxon>Pterocarpus clade</taxon>
        <taxon>Stylosanthes</taxon>
    </lineage>
</organism>
<keyword evidence="2" id="KW-1185">Reference proteome</keyword>
<reference evidence="1 2" key="1">
    <citation type="journal article" date="2023" name="Plants (Basel)">
        <title>Bridging the Gap: Combining Genomics and Transcriptomics Approaches to Understand Stylosanthes scabra, an Orphan Legume from the Brazilian Caatinga.</title>
        <authorList>
            <person name="Ferreira-Neto J.R.C."/>
            <person name="da Silva M.D."/>
            <person name="Binneck E."/>
            <person name="de Melo N.F."/>
            <person name="da Silva R.H."/>
            <person name="de Melo A.L.T.M."/>
            <person name="Pandolfi V."/>
            <person name="Bustamante F.O."/>
            <person name="Brasileiro-Vidal A.C."/>
            <person name="Benko-Iseppon A.M."/>
        </authorList>
    </citation>
    <scope>NUCLEOTIDE SEQUENCE [LARGE SCALE GENOMIC DNA]</scope>
    <source>
        <tissue evidence="1">Leaves</tissue>
    </source>
</reference>
<evidence type="ECO:0000313" key="1">
    <source>
        <dbReference type="EMBL" id="MED6162759.1"/>
    </source>
</evidence>
<dbReference type="EMBL" id="JASCZI010121725">
    <property type="protein sequence ID" value="MED6162759.1"/>
    <property type="molecule type" value="Genomic_DNA"/>
</dbReference>
<proteinExistence type="predicted"/>